<dbReference type="SUPFAM" id="SSF52218">
    <property type="entry name" value="Flavoproteins"/>
    <property type="match status" value="1"/>
</dbReference>
<feature type="domain" description="Flavodoxin-like fold" evidence="3">
    <location>
        <begin position="1"/>
        <end position="200"/>
    </location>
</feature>
<dbReference type="GO" id="GO:0003955">
    <property type="term" value="F:NAD(P)H dehydrogenase (quinone) activity"/>
    <property type="evidence" value="ECO:0007669"/>
    <property type="project" value="TreeGrafter"/>
</dbReference>
<dbReference type="Gene3D" id="3.40.50.360">
    <property type="match status" value="1"/>
</dbReference>
<evidence type="ECO:0000313" key="4">
    <source>
        <dbReference type="EMBL" id="KUG09250.1"/>
    </source>
</evidence>
<keyword evidence="2" id="KW-0560">Oxidoreductase</keyword>
<evidence type="ECO:0000259" key="3">
    <source>
        <dbReference type="Pfam" id="PF02525"/>
    </source>
</evidence>
<gene>
    <name evidence="4" type="ORF">ASZ90_016623</name>
</gene>
<organism evidence="4">
    <name type="scientific">hydrocarbon metagenome</name>
    <dbReference type="NCBI Taxonomy" id="938273"/>
    <lineage>
        <taxon>unclassified sequences</taxon>
        <taxon>metagenomes</taxon>
        <taxon>ecological metagenomes</taxon>
    </lineage>
</organism>
<dbReference type="InterPro" id="IPR051545">
    <property type="entry name" value="NAD(P)H_dehydrogenase_qn"/>
</dbReference>
<dbReference type="GO" id="GO:0005829">
    <property type="term" value="C:cytosol"/>
    <property type="evidence" value="ECO:0007669"/>
    <property type="project" value="TreeGrafter"/>
</dbReference>
<evidence type="ECO:0000256" key="1">
    <source>
        <dbReference type="ARBA" id="ARBA00006252"/>
    </source>
</evidence>
<accession>A0A0W8ELC4</accession>
<name>A0A0W8ELC4_9ZZZZ</name>
<dbReference type="Pfam" id="PF02525">
    <property type="entry name" value="Flavodoxin_2"/>
    <property type="match status" value="1"/>
</dbReference>
<dbReference type="PANTHER" id="PTHR10204">
    <property type="entry name" value="NAD P H OXIDOREDUCTASE-RELATED"/>
    <property type="match status" value="1"/>
</dbReference>
<sequence length="213" mass="23658">MNVLYIYAHPEPRSFNGALKDAAMVTLAARGHTVKASNLYAIRFKAVLDPQDFRMRQDPDHFDPALEQIYGVRTGSLAPDIQEEIGKIAWADLIIFQFPVWWSSIPAILKGWIDRVFVQGLVVDIARGKVYAEGLLKGKKAMIVATTGSSREMYSEDGVHGDLHRYLSPLTHGVFTLCGMTVLPSFIVYGASGMTREEGAVQLDLYRNVLEGL</sequence>
<reference evidence="4" key="1">
    <citation type="journal article" date="2015" name="Proc. Natl. Acad. Sci. U.S.A.">
        <title>Networks of energetic and metabolic interactions define dynamics in microbial communities.</title>
        <authorList>
            <person name="Embree M."/>
            <person name="Liu J.K."/>
            <person name="Al-Bassam M.M."/>
            <person name="Zengler K."/>
        </authorList>
    </citation>
    <scope>NUCLEOTIDE SEQUENCE</scope>
</reference>
<dbReference type="PANTHER" id="PTHR10204:SF34">
    <property type="entry name" value="NAD(P)H DEHYDROGENASE [QUINONE] 1 ISOFORM 1"/>
    <property type="match status" value="1"/>
</dbReference>
<dbReference type="AlphaFoldDB" id="A0A0W8ELC4"/>
<dbReference type="InterPro" id="IPR029039">
    <property type="entry name" value="Flavoprotein-like_sf"/>
</dbReference>
<evidence type="ECO:0000256" key="2">
    <source>
        <dbReference type="ARBA" id="ARBA00023002"/>
    </source>
</evidence>
<dbReference type="EMBL" id="LNQE01001752">
    <property type="protein sequence ID" value="KUG09250.1"/>
    <property type="molecule type" value="Genomic_DNA"/>
</dbReference>
<comment type="similarity">
    <text evidence="1">Belongs to the NAD(P)H dehydrogenase (quinone) family.</text>
</comment>
<proteinExistence type="inferred from homology"/>
<dbReference type="InterPro" id="IPR003680">
    <property type="entry name" value="Flavodoxin_fold"/>
</dbReference>
<comment type="caution">
    <text evidence="4">The sequence shown here is derived from an EMBL/GenBank/DDBJ whole genome shotgun (WGS) entry which is preliminary data.</text>
</comment>
<protein>
    <submittedName>
        <fullName evidence="4">Nad(P)h oxidoreductase yrkl</fullName>
    </submittedName>
</protein>